<sequence>MVERANGSVTGYEKGGAYCVCFTDQRTADAFRARWLQAT</sequence>
<evidence type="ECO:0000313" key="1">
    <source>
        <dbReference type="EMBL" id="CAA9489850.1"/>
    </source>
</evidence>
<dbReference type="EMBL" id="CADCVW010000030">
    <property type="protein sequence ID" value="CAA9489850.1"/>
    <property type="molecule type" value="Genomic_DNA"/>
</dbReference>
<organism evidence="1">
    <name type="scientific">uncultured Sphingomonadaceae bacterium</name>
    <dbReference type="NCBI Taxonomy" id="169976"/>
    <lineage>
        <taxon>Bacteria</taxon>
        <taxon>Pseudomonadati</taxon>
        <taxon>Pseudomonadota</taxon>
        <taxon>Alphaproteobacteria</taxon>
        <taxon>Sphingomonadales</taxon>
        <taxon>Sphingomonadaceae</taxon>
        <taxon>environmental samples</taxon>
    </lineage>
</organism>
<name>A0A6J4SBH4_9SPHN</name>
<protein>
    <submittedName>
        <fullName evidence="1">Uncharacterized protein</fullName>
    </submittedName>
</protein>
<gene>
    <name evidence="1" type="ORF">AVDCRST_MAG39-726</name>
</gene>
<reference evidence="1" key="1">
    <citation type="submission" date="2020-02" db="EMBL/GenBank/DDBJ databases">
        <authorList>
            <person name="Meier V. D."/>
        </authorList>
    </citation>
    <scope>NUCLEOTIDE SEQUENCE</scope>
    <source>
        <strain evidence="1">AVDCRST_MAG39</strain>
    </source>
</reference>
<proteinExistence type="predicted"/>
<dbReference type="AlphaFoldDB" id="A0A6J4SBH4"/>
<accession>A0A6J4SBH4</accession>